<evidence type="ECO:0000313" key="3">
    <source>
        <dbReference type="Proteomes" id="UP000054937"/>
    </source>
</evidence>
<proteinExistence type="predicted"/>
<comment type="caution">
    <text evidence="2">The sequence shown here is derived from an EMBL/GenBank/DDBJ whole genome shotgun (WGS) entry which is preliminary data.</text>
</comment>
<feature type="compositionally biased region" description="Low complexity" evidence="1">
    <location>
        <begin position="832"/>
        <end position="843"/>
    </location>
</feature>
<evidence type="ECO:0000313" key="2">
    <source>
        <dbReference type="EMBL" id="KRX02911.1"/>
    </source>
</evidence>
<dbReference type="InParanoid" id="A0A0V0QKT9"/>
<feature type="compositionally biased region" description="Low complexity" evidence="1">
    <location>
        <begin position="722"/>
        <end position="737"/>
    </location>
</feature>
<evidence type="ECO:0000256" key="1">
    <source>
        <dbReference type="SAM" id="MobiDB-lite"/>
    </source>
</evidence>
<keyword evidence="3" id="KW-1185">Reference proteome</keyword>
<feature type="region of interest" description="Disordered" evidence="1">
    <location>
        <begin position="305"/>
        <end position="337"/>
    </location>
</feature>
<feature type="compositionally biased region" description="Polar residues" evidence="1">
    <location>
        <begin position="954"/>
        <end position="974"/>
    </location>
</feature>
<accession>A0A0V0QKT9</accession>
<sequence length="1162" mass="137485">MSLKQQKKYKKQEEDEKIKKYKFSENDKKQFFSMNIQIDPQIPAQKLKVFPLSDPYKLSWQVLEDTGLNEEHYQIVFNQIAKYQRKLKLYIINKNKNQQQYKNQPNHINQYSETYNSPYTSPKSPNFKQQVFLKNHNNSPNNLQETGVQTDPQTLKLKQIEIRSNNSSPDQKVIQDIHLKFEQENSPNQSKEIVVIEKEQQKYQEQQQQIQPQLSKYQQQNNQQFLEQITEIPESNIQSEMNSHINSTQNQQLNPQSQNINTQNSQQEYIQEIKNQTHESNINLKDQEQIQNEQNLNQNEKFQNTNQNSQIPQSNNFQPLSQQQFQQSSPNPQNLAQNQNQFQPQHFIPMIPYILPFNNQLISQFNSYNPYQNHLSSFKLNQNPLDFEIYQHSNPQSKRSNSQDGETEENKEKEKNSKNSQNKQKTKNNKHTIQQKNIQTQRITQTKVSSQLLTEIDEYKKIKDSLKQYQTLNQTQQINIINEQKTDSESSIPENIIEKPETLFLERQNQQNNDQYLRQISSQKNHIRSPSPIQTQRTDFSRFSKISEPEISNSQPLNIEQKTNYLDYKNEKLLDNMQTSSQIFKNLNQNQDLTEINQLKLQELYQKQQECLNQQLQQILQTQTQIQQTQQSVFLQNSTNSINNNIQQIQQEISQSQKPQIFQNQNNQKIYYDQNIEKKNPQQQQQSELLQSPVQRNVETFGKKETQNIRNNQDLDKKQDQNQKQQNNINSPQNQHENNYQQQYDYYLLNSQRDSVMKQHQNQYKSPNNHKQCNNCSCLNDSFQGSVQFDEGIESQFQSVQNKNDQNRKDIYSKLIDASPQSSQEKRSSNYQTIQKKNQNINNTDKETPKRKYLNLDNTQHIENDFTNEMFQKQNQNNNFNKIEPQKIENLIDPSQQKLTISQKQQQPKQPKNQIHPQIQEKLISQANRSNTQQSSSNRTQYELQTDRELEQNPFENKQITTQKIKNKFRSTPTQYTSNKKTLTLEVDKEEQEANPIVFTDSVYSEMETKEQFLNSTARIPPNKWNDIQVSVSGNDFIVLQKSKNKELVDELNGYQYKLLLKLFKILDEEGLGYIQSINIDPFKRLNGSLRLLCQQVIQFALNQKSQVFFQDFIVSASLTKVIGDLFKLSKSYLGEQNNTLNSHQYTENYSQNNQYTQQSQY</sequence>
<feature type="compositionally biased region" description="Basic and acidic residues" evidence="1">
    <location>
        <begin position="408"/>
        <end position="417"/>
    </location>
</feature>
<feature type="region of interest" description="Disordered" evidence="1">
    <location>
        <begin position="815"/>
        <end position="853"/>
    </location>
</feature>
<dbReference type="Proteomes" id="UP000054937">
    <property type="component" value="Unassembled WGS sequence"/>
</dbReference>
<feature type="compositionally biased region" description="Polar residues" evidence="1">
    <location>
        <begin position="392"/>
        <end position="404"/>
    </location>
</feature>
<feature type="compositionally biased region" description="Low complexity" evidence="1">
    <location>
        <begin position="927"/>
        <end position="941"/>
    </location>
</feature>
<name>A0A0V0QKT9_PSEPJ</name>
<feature type="compositionally biased region" description="Low complexity" evidence="1">
    <location>
        <begin position="312"/>
        <end position="337"/>
    </location>
</feature>
<gene>
    <name evidence="2" type="ORF">PPERSA_13165</name>
</gene>
<feature type="region of interest" description="Disordered" evidence="1">
    <location>
        <begin position="927"/>
        <end position="974"/>
    </location>
</feature>
<reference evidence="2 3" key="1">
    <citation type="journal article" date="2015" name="Sci. Rep.">
        <title>Genome of the facultative scuticociliatosis pathogen Pseudocohnilembus persalinus provides insight into its virulence through horizontal gene transfer.</title>
        <authorList>
            <person name="Xiong J."/>
            <person name="Wang G."/>
            <person name="Cheng J."/>
            <person name="Tian M."/>
            <person name="Pan X."/>
            <person name="Warren A."/>
            <person name="Jiang C."/>
            <person name="Yuan D."/>
            <person name="Miao W."/>
        </authorList>
    </citation>
    <scope>NUCLEOTIDE SEQUENCE [LARGE SCALE GENOMIC DNA]</scope>
    <source>
        <strain evidence="2">36N120E</strain>
    </source>
</reference>
<feature type="compositionally biased region" description="Basic and acidic residues" evidence="1">
    <location>
        <begin position="701"/>
        <end position="721"/>
    </location>
</feature>
<feature type="region of interest" description="Disordered" evidence="1">
    <location>
        <begin position="392"/>
        <end position="440"/>
    </location>
</feature>
<organism evidence="2 3">
    <name type="scientific">Pseudocohnilembus persalinus</name>
    <name type="common">Ciliate</name>
    <dbReference type="NCBI Taxonomy" id="266149"/>
    <lineage>
        <taxon>Eukaryota</taxon>
        <taxon>Sar</taxon>
        <taxon>Alveolata</taxon>
        <taxon>Ciliophora</taxon>
        <taxon>Intramacronucleata</taxon>
        <taxon>Oligohymenophorea</taxon>
        <taxon>Scuticociliatia</taxon>
        <taxon>Philasterida</taxon>
        <taxon>Pseudocohnilembidae</taxon>
        <taxon>Pseudocohnilembus</taxon>
    </lineage>
</organism>
<dbReference type="EMBL" id="LDAU01000150">
    <property type="protein sequence ID" value="KRX02911.1"/>
    <property type="molecule type" value="Genomic_DNA"/>
</dbReference>
<dbReference type="AlphaFoldDB" id="A0A0V0QKT9"/>
<protein>
    <submittedName>
        <fullName evidence="2">Uncharacterized protein</fullName>
    </submittedName>
</protein>
<feature type="region of interest" description="Disordered" evidence="1">
    <location>
        <begin position="701"/>
        <end position="737"/>
    </location>
</feature>